<feature type="region of interest" description="Disordered" evidence="3">
    <location>
        <begin position="409"/>
        <end position="486"/>
    </location>
</feature>
<evidence type="ECO:0000259" key="6">
    <source>
        <dbReference type="PROSITE" id="PS01180"/>
    </source>
</evidence>
<feature type="chain" id="PRO_5021793874" description="CUB domain-containing protein" evidence="5">
    <location>
        <begin position="21"/>
        <end position="684"/>
    </location>
</feature>
<reference evidence="7 8" key="1">
    <citation type="submission" date="2019-07" db="EMBL/GenBank/DDBJ databases">
        <authorList>
            <person name="Jastrzebski P J."/>
            <person name="Paukszto L."/>
            <person name="Jastrzebski P J."/>
        </authorList>
    </citation>
    <scope>NUCLEOTIDE SEQUENCE [LARGE SCALE GENOMIC DNA]</scope>
    <source>
        <strain evidence="7 8">WMS-il1</strain>
    </source>
</reference>
<feature type="compositionally biased region" description="Low complexity" evidence="3">
    <location>
        <begin position="610"/>
        <end position="637"/>
    </location>
</feature>
<keyword evidence="4" id="KW-0812">Transmembrane</keyword>
<organism evidence="7 8">
    <name type="scientific">Hymenolepis diminuta</name>
    <name type="common">Rat tapeworm</name>
    <dbReference type="NCBI Taxonomy" id="6216"/>
    <lineage>
        <taxon>Eukaryota</taxon>
        <taxon>Metazoa</taxon>
        <taxon>Spiralia</taxon>
        <taxon>Lophotrochozoa</taxon>
        <taxon>Platyhelminthes</taxon>
        <taxon>Cestoda</taxon>
        <taxon>Eucestoda</taxon>
        <taxon>Cyclophyllidea</taxon>
        <taxon>Hymenolepididae</taxon>
        <taxon>Hymenolepis</taxon>
    </lineage>
</organism>
<evidence type="ECO:0000256" key="5">
    <source>
        <dbReference type="SAM" id="SignalP"/>
    </source>
</evidence>
<feature type="compositionally biased region" description="Low complexity" evidence="3">
    <location>
        <begin position="505"/>
        <end position="518"/>
    </location>
</feature>
<dbReference type="PROSITE" id="PS01180">
    <property type="entry name" value="CUB"/>
    <property type="match status" value="1"/>
</dbReference>
<feature type="compositionally biased region" description="Polar residues" evidence="3">
    <location>
        <begin position="662"/>
        <end position="675"/>
    </location>
</feature>
<keyword evidence="4" id="KW-1133">Transmembrane helix</keyword>
<feature type="compositionally biased region" description="Polar residues" evidence="3">
    <location>
        <begin position="529"/>
        <end position="541"/>
    </location>
</feature>
<dbReference type="InterPro" id="IPR000859">
    <property type="entry name" value="CUB_dom"/>
</dbReference>
<comment type="caution">
    <text evidence="2">Lacks conserved residue(s) required for the propagation of feature annotation.</text>
</comment>
<evidence type="ECO:0000313" key="8">
    <source>
        <dbReference type="Proteomes" id="UP000321570"/>
    </source>
</evidence>
<keyword evidence="1" id="KW-1015">Disulfide bond</keyword>
<dbReference type="AlphaFoldDB" id="A0A564Y7C3"/>
<dbReference type="PANTHER" id="PTHR24652">
    <property type="entry name" value="LOW-DENSITY LIPOPROTEIN RECEPTOR CLASS A DOMAIN-CONTAINING PROTEIN 2"/>
    <property type="match status" value="1"/>
</dbReference>
<accession>A0A564Y7C3</accession>
<proteinExistence type="predicted"/>
<evidence type="ECO:0000313" key="7">
    <source>
        <dbReference type="EMBL" id="VUZ42668.1"/>
    </source>
</evidence>
<dbReference type="InterPro" id="IPR036055">
    <property type="entry name" value="LDL_receptor-like_sf"/>
</dbReference>
<dbReference type="CDD" id="cd00112">
    <property type="entry name" value="LDLa"/>
    <property type="match status" value="1"/>
</dbReference>
<protein>
    <recommendedName>
        <fullName evidence="6">CUB domain-containing protein</fullName>
    </recommendedName>
</protein>
<dbReference type="SUPFAM" id="SSF57424">
    <property type="entry name" value="LDL receptor-like module"/>
    <property type="match status" value="1"/>
</dbReference>
<feature type="compositionally biased region" description="Gly residues" evidence="3">
    <location>
        <begin position="551"/>
        <end position="564"/>
    </location>
</feature>
<dbReference type="InterPro" id="IPR002172">
    <property type="entry name" value="LDrepeatLR_classA_rpt"/>
</dbReference>
<gene>
    <name evidence="7" type="ORF">WMSIL1_LOCUS3157</name>
</gene>
<dbReference type="Proteomes" id="UP000321570">
    <property type="component" value="Unassembled WGS sequence"/>
</dbReference>
<keyword evidence="4" id="KW-0472">Membrane</keyword>
<dbReference type="InterPro" id="IPR042333">
    <property type="entry name" value="LRAD2/Mig-13-like"/>
</dbReference>
<sequence length="684" mass="73705">MHLYFPVYILFLALPICVRCAINSFGPKKYILSKDCISMPTALVALEEPQTKTLRIDDLDSSAVIYSHDFESDSGSNVSSATVLGHNHYAQYPLAFACEVVIHAPVENGRIMLSIESFFIPSSDQTCKDDFLYVFDSNTARSKAMPEAGGEQGLCLSRYPKVPVLSSKSYICIAFHSSNSPRSQLLANAAVSPGFKITVTAFQESQTYTCPEDRFYCGSLATAAASTGARNVLDYNGGGRSAVRLPSMGICVSERVRCDGVINCPDGRDEFSSLCNRFQDSDKGFFNHFLSLGLTTTVSIVIAVTLFVVLCLGCVVCYCCRKRSNSDNFNSINTVGITVFNGANRPISGELGGQHVDHSAFLNGMHKSPEAFPSQMLQHQQQMMNAPGKSIGDLYQQQQLSSNSPMLRHFQNQRPHPNPAVWNMQTVCCPPPPTQPHQPQWYPQQQPIPTQNSQPMAMPSHNQSPLPPPSRISDPKMNKPTNDSCCFIGSPSSANVLPCPPPPAAAQQQAPSASSQHPPLHPNRFDNFQHPNSPPDSSQLITDGGIVYLGEIGGGTGSGSGGSRLTGSRDPRRPRRRSGRAVDTQSSSSFGGGPSTRGAQSAEGAPRTASNSSHSIGPSWSSSRGTAANNPNNSSSATRPHYHHHHHRRRRHGGAGGGGSSGKQSTRNLSTTVSSDRIAFPVEL</sequence>
<feature type="compositionally biased region" description="Low complexity" evidence="3">
    <location>
        <begin position="437"/>
        <end position="451"/>
    </location>
</feature>
<dbReference type="InterPro" id="IPR035914">
    <property type="entry name" value="Sperma_CUB_dom_sf"/>
</dbReference>
<name>A0A564Y7C3_HYMDI</name>
<feature type="region of interest" description="Disordered" evidence="3">
    <location>
        <begin position="498"/>
        <end position="684"/>
    </location>
</feature>
<feature type="compositionally biased region" description="Polar residues" evidence="3">
    <location>
        <begin position="452"/>
        <end position="464"/>
    </location>
</feature>
<feature type="compositionally biased region" description="Basic residues" evidence="3">
    <location>
        <begin position="640"/>
        <end position="653"/>
    </location>
</feature>
<feature type="transmembrane region" description="Helical" evidence="4">
    <location>
        <begin position="298"/>
        <end position="320"/>
    </location>
</feature>
<evidence type="ECO:0000256" key="1">
    <source>
        <dbReference type="ARBA" id="ARBA00023157"/>
    </source>
</evidence>
<keyword evidence="8" id="KW-1185">Reference proteome</keyword>
<evidence type="ECO:0000256" key="4">
    <source>
        <dbReference type="SAM" id="Phobius"/>
    </source>
</evidence>
<keyword evidence="5" id="KW-0732">Signal</keyword>
<evidence type="ECO:0000256" key="3">
    <source>
        <dbReference type="SAM" id="MobiDB-lite"/>
    </source>
</evidence>
<evidence type="ECO:0000256" key="2">
    <source>
        <dbReference type="PROSITE-ProRule" id="PRU00124"/>
    </source>
</evidence>
<feature type="signal peptide" evidence="5">
    <location>
        <begin position="1"/>
        <end position="20"/>
    </location>
</feature>
<dbReference type="EMBL" id="CABIJS010000089">
    <property type="protein sequence ID" value="VUZ42668.1"/>
    <property type="molecule type" value="Genomic_DNA"/>
</dbReference>
<dbReference type="PROSITE" id="PS50068">
    <property type="entry name" value="LDLRA_2"/>
    <property type="match status" value="1"/>
</dbReference>
<dbReference type="Gene3D" id="4.10.400.10">
    <property type="entry name" value="Low-density Lipoprotein Receptor"/>
    <property type="match status" value="1"/>
</dbReference>
<dbReference type="SMART" id="SM00042">
    <property type="entry name" value="CUB"/>
    <property type="match status" value="1"/>
</dbReference>
<dbReference type="SUPFAM" id="SSF49854">
    <property type="entry name" value="Spermadhesin, CUB domain"/>
    <property type="match status" value="1"/>
</dbReference>
<dbReference type="Gene3D" id="2.60.120.290">
    <property type="entry name" value="Spermadhesin, CUB domain"/>
    <property type="match status" value="1"/>
</dbReference>
<feature type="domain" description="CUB" evidence="6">
    <location>
        <begin position="74"/>
        <end position="202"/>
    </location>
</feature>